<protein>
    <submittedName>
        <fullName evidence="2">Uncharacterized protein</fullName>
    </submittedName>
</protein>
<sequence>MGKLSKESTLSTDYCVCLPQSEDEEEMMMQQAIALSLQRDEPSASSARQDSSVSSLPQDVDLLHLNDSDDDNSRNENKVEEPKSCEGSSRVDSDGPDLGTEVPKKDSEEKPSKEE</sequence>
<feature type="compositionally biased region" description="Basic and acidic residues" evidence="1">
    <location>
        <begin position="61"/>
        <end position="93"/>
    </location>
</feature>
<reference evidence="2 3" key="1">
    <citation type="submission" date="2008-07" db="EMBL/GenBank/DDBJ databases">
        <authorList>
            <person name="El-Sayed N."/>
            <person name="Caler E."/>
            <person name="Inman J."/>
            <person name="Amedeo P."/>
            <person name="Hass B."/>
            <person name="Wortman J."/>
        </authorList>
    </citation>
    <scope>NUCLEOTIDE SEQUENCE [LARGE SCALE GENOMIC DNA]</scope>
    <source>
        <strain evidence="3">ATCC 50983 / TXsc</strain>
    </source>
</reference>
<dbReference type="AlphaFoldDB" id="C5KR78"/>
<proteinExistence type="predicted"/>
<name>C5KR78_PERM5</name>
<dbReference type="Proteomes" id="UP000007800">
    <property type="component" value="Unassembled WGS sequence"/>
</dbReference>
<keyword evidence="3" id="KW-1185">Reference proteome</keyword>
<dbReference type="EMBL" id="GG675767">
    <property type="protein sequence ID" value="EER12979.1"/>
    <property type="molecule type" value="Genomic_DNA"/>
</dbReference>
<dbReference type="RefSeq" id="XP_002781184.1">
    <property type="nucleotide sequence ID" value="XM_002781138.1"/>
</dbReference>
<accession>C5KR78</accession>
<feature type="compositionally biased region" description="Low complexity" evidence="1">
    <location>
        <begin position="43"/>
        <end position="60"/>
    </location>
</feature>
<gene>
    <name evidence="2" type="ORF">Pmar_PMAR019508</name>
</gene>
<feature type="region of interest" description="Disordered" evidence="1">
    <location>
        <begin position="31"/>
        <end position="115"/>
    </location>
</feature>
<dbReference type="GeneID" id="9056302"/>
<dbReference type="InParanoid" id="C5KR78"/>
<organism evidence="3">
    <name type="scientific">Perkinsus marinus (strain ATCC 50983 / TXsc)</name>
    <dbReference type="NCBI Taxonomy" id="423536"/>
    <lineage>
        <taxon>Eukaryota</taxon>
        <taxon>Sar</taxon>
        <taxon>Alveolata</taxon>
        <taxon>Perkinsozoa</taxon>
        <taxon>Perkinsea</taxon>
        <taxon>Perkinsida</taxon>
        <taxon>Perkinsidae</taxon>
        <taxon>Perkinsus</taxon>
    </lineage>
</organism>
<evidence type="ECO:0000256" key="1">
    <source>
        <dbReference type="SAM" id="MobiDB-lite"/>
    </source>
</evidence>
<evidence type="ECO:0000313" key="2">
    <source>
        <dbReference type="EMBL" id="EER12979.1"/>
    </source>
</evidence>
<feature type="compositionally biased region" description="Basic and acidic residues" evidence="1">
    <location>
        <begin position="102"/>
        <end position="115"/>
    </location>
</feature>
<evidence type="ECO:0000313" key="3">
    <source>
        <dbReference type="Proteomes" id="UP000007800"/>
    </source>
</evidence>